<evidence type="ECO:0000313" key="22">
    <source>
        <dbReference type="EMBL" id="ANY30786.1"/>
    </source>
</evidence>
<gene>
    <name evidence="22" type="primary">atp1</name>
</gene>
<evidence type="ECO:0000256" key="10">
    <source>
        <dbReference type="ARBA" id="ARBA00023128"/>
    </source>
</evidence>
<name>A0A1B2ARV3_9LILI</name>
<keyword evidence="5 17" id="KW-0547">Nucleotide-binding</keyword>
<dbReference type="Pfam" id="PF00306">
    <property type="entry name" value="ATP-synt_ab_C"/>
    <property type="match status" value="1"/>
</dbReference>
<dbReference type="InterPro" id="IPR000194">
    <property type="entry name" value="ATPase_F1/V1/A1_a/bsu_nucl-bd"/>
</dbReference>
<evidence type="ECO:0000256" key="15">
    <source>
        <dbReference type="RuleBase" id="RU000339"/>
    </source>
</evidence>
<dbReference type="InterPro" id="IPR005294">
    <property type="entry name" value="ATP_synth_F1_asu"/>
</dbReference>
<dbReference type="SUPFAM" id="SSF52540">
    <property type="entry name" value="P-loop containing nucleoside triphosphate hydrolases"/>
    <property type="match status" value="1"/>
</dbReference>
<keyword evidence="7" id="KW-0999">Mitochondrion inner membrane</keyword>
<dbReference type="GO" id="GO:0045259">
    <property type="term" value="C:proton-transporting ATP synthase complex"/>
    <property type="evidence" value="ECO:0007669"/>
    <property type="project" value="UniProtKB-KW"/>
</dbReference>
<evidence type="ECO:0000256" key="17">
    <source>
        <dbReference type="RuleBase" id="RU003551"/>
    </source>
</evidence>
<dbReference type="SUPFAM" id="SSF50615">
    <property type="entry name" value="N-terminal domain of alpha and beta subunits of F1 ATP synthase"/>
    <property type="match status" value="1"/>
</dbReference>
<dbReference type="SUPFAM" id="SSF47917">
    <property type="entry name" value="C-terminal domain of alpha and beta subunits of F1 ATP synthase"/>
    <property type="match status" value="1"/>
</dbReference>
<evidence type="ECO:0000256" key="14">
    <source>
        <dbReference type="ARBA" id="ARBA00037296"/>
    </source>
</evidence>
<evidence type="ECO:0000259" key="20">
    <source>
        <dbReference type="Pfam" id="PF00306"/>
    </source>
</evidence>
<dbReference type="PANTHER" id="PTHR48082">
    <property type="entry name" value="ATP SYNTHASE SUBUNIT ALPHA, MITOCHONDRIAL"/>
    <property type="match status" value="1"/>
</dbReference>
<dbReference type="GO" id="GO:0043531">
    <property type="term" value="F:ADP binding"/>
    <property type="evidence" value="ECO:0007669"/>
    <property type="project" value="TreeGrafter"/>
</dbReference>
<keyword evidence="10 16" id="KW-0496">Mitochondrion</keyword>
<proteinExistence type="inferred from homology"/>
<dbReference type="InterPro" id="IPR033732">
    <property type="entry name" value="ATP_synth_F1_a_nt-bd_dom"/>
</dbReference>
<reference evidence="22" key="1">
    <citation type="journal article" date="2016" name="Genome Biol. Evol.">
        <title>Localized Retroprocessing as a Model of Intron Loss in the Plant Mitochondrial Genome.</title>
        <authorList>
            <person name="Cuenca A."/>
            <person name="Ross T.G."/>
            <person name="Graham S.W."/>
            <person name="Barrett C.F."/>
            <person name="Davis J.I."/>
            <person name="Seberg O."/>
            <person name="Petersen G."/>
        </authorList>
    </citation>
    <scope>NUCLEOTIDE SEQUENCE</scope>
</reference>
<dbReference type="EMBL" id="KU642462">
    <property type="protein sequence ID" value="ANY30786.1"/>
    <property type="molecule type" value="Genomic_DNA"/>
</dbReference>
<evidence type="ECO:0000256" key="4">
    <source>
        <dbReference type="ARBA" id="ARBA00022448"/>
    </source>
</evidence>
<keyword evidence="13 17" id="KW-0066">ATP synthesis</keyword>
<dbReference type="Gene3D" id="1.20.150.20">
    <property type="entry name" value="ATP synthase alpha/beta chain, C-terminal domain"/>
    <property type="match status" value="1"/>
</dbReference>
<dbReference type="PIRSF" id="PIRSF039088">
    <property type="entry name" value="F_ATPase_subunit_alpha"/>
    <property type="match status" value="1"/>
</dbReference>
<comment type="similarity">
    <text evidence="2 15">Belongs to the ATPase alpha/beta chains family.</text>
</comment>
<evidence type="ECO:0000256" key="18">
    <source>
        <dbReference type="RuleBase" id="RU004287"/>
    </source>
</evidence>
<dbReference type="FunFam" id="3.40.50.300:FF:002432">
    <property type="entry name" value="ATP synthase subunit alpha, mitochondrial"/>
    <property type="match status" value="1"/>
</dbReference>
<keyword evidence="8 17" id="KW-0067">ATP-binding</keyword>
<evidence type="ECO:0000256" key="2">
    <source>
        <dbReference type="ARBA" id="ARBA00008936"/>
    </source>
</evidence>
<comment type="subcellular location">
    <subcellularLocation>
        <location evidence="1">Mitochondrion inner membrane</location>
    </subcellularLocation>
</comment>
<keyword evidence="9 15" id="KW-0406">Ion transport</keyword>
<keyword evidence="11" id="KW-0472">Membrane</keyword>
<evidence type="ECO:0000256" key="8">
    <source>
        <dbReference type="ARBA" id="ARBA00022840"/>
    </source>
</evidence>
<dbReference type="InterPro" id="IPR023366">
    <property type="entry name" value="ATP_synth_asu-like_sf"/>
</dbReference>
<dbReference type="InterPro" id="IPR000793">
    <property type="entry name" value="ATP_synth_asu_C"/>
</dbReference>
<comment type="function">
    <text evidence="14">Mitochondrial membrane ATP synthase (F(1)F(0) ATP synthase or Complex V) produces ATP from ADP in the presence of a proton gradient across the membrane which is generated by electron transport complexes of the respiratory chain. F-type ATPases consist of two structural domains, F(1) - containing the extramembraneous catalytic core, and F(0) - containing the membrane proton channel, linked together by a central stalk and a peripheral stalk. During catalysis, ATP synthesis in the catalytic domain of F(1) is coupled via a rotary mechanism of the central stalk subunits to proton translocation. Subunits alpha and beta form the catalytic core in F(1). Rotation of the central stalk against the surrounding alpha(3)beta(3) subunits leads to hydrolysis of ATP in three separate catalytic sites on the beta subunits. Subunit alpha does not bear the catalytic high-affinity ATP-binding sites.</text>
</comment>
<evidence type="ECO:0000256" key="7">
    <source>
        <dbReference type="ARBA" id="ARBA00022792"/>
    </source>
</evidence>
<keyword evidence="6 15" id="KW-0375">Hydrogen ion transport</keyword>
<dbReference type="AlphaFoldDB" id="A0A1B2ARV3"/>
<dbReference type="GO" id="GO:0005743">
    <property type="term" value="C:mitochondrial inner membrane"/>
    <property type="evidence" value="ECO:0007669"/>
    <property type="project" value="UniProtKB-SubCell"/>
</dbReference>
<dbReference type="NCBIfam" id="TIGR00962">
    <property type="entry name" value="atpA"/>
    <property type="match status" value="1"/>
</dbReference>
<feature type="domain" description="ATPase F1/V1/A1 complex alpha/beta subunit N-terminal" evidence="21">
    <location>
        <begin position="9"/>
        <end position="75"/>
    </location>
</feature>
<sequence>MSSLSFSLAEIGRVISVGDGIARVYGLKEIQAGEMVELSSGVKGIALNLENENVGIVIFGSDTAIQEGDLVKRTGSIADVPAGTSLLGRVVDALGVPIDGRGSLSDHERRRVEVKAPGILERRSVHEPMQTGLKAVDSLVPIGRGQRELIIGDRQTGKTAIAVDTIFNQKELNAKAKDNEKLYCVYVAIGQKRSTVAQLVQILSSANALEYSILVAATASDPAPLQFLAPYSGCAMGEYFRDHGMHALIIYDDLSKQAVAYRQMSLLLRRPPGREAFPGDVFYLHSRLLERAAKRSEETGAGSLTALPVIETQAGDVSAYIPTNVIPITDGQICLETELFYRGLRPAINVGLSVSRVGSAAQLKAMKRVRGSLKLELAQYREVAAFAQFGSDLDAATQALLNRGARLTEVPKQPQYEPLPIEKQILVIYAAVNGFCDRMPLERIHPYERAIPSTIDPQLLKELASKDGLTAERKIELETSLKDSAKTFI</sequence>
<comment type="function">
    <text evidence="17">Produces ATP from ADP in the presence of a proton gradient across the membrane.</text>
</comment>
<dbReference type="InterPro" id="IPR036121">
    <property type="entry name" value="ATPase_F1/V1/A1_a/bsu_N_sf"/>
</dbReference>
<dbReference type="PROSITE" id="PS00152">
    <property type="entry name" value="ATPASE_ALPHA_BETA"/>
    <property type="match status" value="1"/>
</dbReference>
<evidence type="ECO:0000256" key="5">
    <source>
        <dbReference type="ARBA" id="ARBA00022741"/>
    </source>
</evidence>
<dbReference type="InterPro" id="IPR027417">
    <property type="entry name" value="P-loop_NTPase"/>
</dbReference>
<dbReference type="FunFam" id="1.20.150.20:FF:000001">
    <property type="entry name" value="ATP synthase subunit alpha"/>
    <property type="match status" value="1"/>
</dbReference>
<evidence type="ECO:0000256" key="12">
    <source>
        <dbReference type="ARBA" id="ARBA00023196"/>
    </source>
</evidence>
<keyword evidence="4 15" id="KW-0813">Transport</keyword>
<evidence type="ECO:0000256" key="9">
    <source>
        <dbReference type="ARBA" id="ARBA00023065"/>
    </source>
</evidence>
<dbReference type="CDD" id="cd18113">
    <property type="entry name" value="ATP-synt_F1_alpha_C"/>
    <property type="match status" value="1"/>
</dbReference>
<dbReference type="PANTHER" id="PTHR48082:SF2">
    <property type="entry name" value="ATP SYNTHASE SUBUNIT ALPHA, MITOCHONDRIAL"/>
    <property type="match status" value="1"/>
</dbReference>
<keyword evidence="12 17" id="KW-0139">CF(1)</keyword>
<evidence type="ECO:0000256" key="1">
    <source>
        <dbReference type="ARBA" id="ARBA00004273"/>
    </source>
</evidence>
<evidence type="ECO:0000259" key="21">
    <source>
        <dbReference type="Pfam" id="PF02874"/>
    </source>
</evidence>
<comment type="subunit">
    <text evidence="3 18">F-type ATPases have 2 components, CF(1) - the catalytic core - and CF(0) - the membrane proton channel. CF(1) has five subunits: alpha(3), beta(3), gamma(1), delta(1), epsilon(1). CF(0) has three main subunits: a, b and c.</text>
</comment>
<dbReference type="InterPro" id="IPR020003">
    <property type="entry name" value="ATPase_a/bsu_AS"/>
</dbReference>
<dbReference type="Pfam" id="PF02874">
    <property type="entry name" value="ATP-synt_ab_N"/>
    <property type="match status" value="1"/>
</dbReference>
<evidence type="ECO:0000256" key="13">
    <source>
        <dbReference type="ARBA" id="ARBA00023310"/>
    </source>
</evidence>
<dbReference type="Pfam" id="PF00006">
    <property type="entry name" value="ATP-synt_ab"/>
    <property type="match status" value="1"/>
</dbReference>
<dbReference type="InterPro" id="IPR038376">
    <property type="entry name" value="ATP_synth_asu_C_sf"/>
</dbReference>
<dbReference type="GO" id="GO:0046933">
    <property type="term" value="F:proton-transporting ATP synthase activity, rotational mechanism"/>
    <property type="evidence" value="ECO:0007669"/>
    <property type="project" value="InterPro"/>
</dbReference>
<feature type="domain" description="ATP synthase alpha subunit C-terminal" evidence="20">
    <location>
        <begin position="362"/>
        <end position="482"/>
    </location>
</feature>
<feature type="domain" description="ATPase F1/V1/A1 complex alpha/beta subunit nucleotide-binding" evidence="19">
    <location>
        <begin position="132"/>
        <end position="355"/>
    </location>
</feature>
<geneLocation type="mitochondrion" evidence="22"/>
<evidence type="ECO:0000256" key="3">
    <source>
        <dbReference type="ARBA" id="ARBA00011648"/>
    </source>
</evidence>
<dbReference type="NCBIfam" id="NF009884">
    <property type="entry name" value="PRK13343.1"/>
    <property type="match status" value="1"/>
</dbReference>
<dbReference type="FunFam" id="2.40.30.20:FF:000001">
    <property type="entry name" value="ATP synthase subunit alpha"/>
    <property type="match status" value="1"/>
</dbReference>
<dbReference type="CDD" id="cd18116">
    <property type="entry name" value="ATP-synt_F1_alpha_N"/>
    <property type="match status" value="1"/>
</dbReference>
<dbReference type="InterPro" id="IPR004100">
    <property type="entry name" value="ATPase_F1/V1/A1_a/bsu_N"/>
</dbReference>
<dbReference type="GO" id="GO:0005524">
    <property type="term" value="F:ATP binding"/>
    <property type="evidence" value="ECO:0007669"/>
    <property type="project" value="UniProtKB-KW"/>
</dbReference>
<protein>
    <recommendedName>
        <fullName evidence="17">ATP synthase subunit alpha</fullName>
    </recommendedName>
</protein>
<dbReference type="CDD" id="cd01132">
    <property type="entry name" value="F1-ATPase_alpha_CD"/>
    <property type="match status" value="1"/>
</dbReference>
<dbReference type="HAMAP" id="MF_01346">
    <property type="entry name" value="ATP_synth_alpha_bact"/>
    <property type="match status" value="1"/>
</dbReference>
<dbReference type="Gene3D" id="2.40.30.20">
    <property type="match status" value="1"/>
</dbReference>
<evidence type="ECO:0000256" key="16">
    <source>
        <dbReference type="RuleBase" id="RU000342"/>
    </source>
</evidence>
<evidence type="ECO:0000256" key="6">
    <source>
        <dbReference type="ARBA" id="ARBA00022781"/>
    </source>
</evidence>
<evidence type="ECO:0000256" key="11">
    <source>
        <dbReference type="ARBA" id="ARBA00023136"/>
    </source>
</evidence>
<evidence type="ECO:0000259" key="19">
    <source>
        <dbReference type="Pfam" id="PF00006"/>
    </source>
</evidence>
<organism evidence="22">
    <name type="scientific">Najas guadalupensis</name>
    <dbReference type="NCBI Taxonomy" id="403037"/>
    <lineage>
        <taxon>Eukaryota</taxon>
        <taxon>Viridiplantae</taxon>
        <taxon>Streptophyta</taxon>
        <taxon>Embryophyta</taxon>
        <taxon>Tracheophyta</taxon>
        <taxon>Spermatophyta</taxon>
        <taxon>Magnoliopsida</taxon>
        <taxon>Liliopsida</taxon>
        <taxon>Hydrocharitaceae</taxon>
        <taxon>Najas</taxon>
    </lineage>
</organism>
<accession>A0A1B2ARV3</accession>
<dbReference type="Gene3D" id="3.40.50.300">
    <property type="entry name" value="P-loop containing nucleotide triphosphate hydrolases"/>
    <property type="match status" value="1"/>
</dbReference>